<accession>J5REU9</accession>
<dbReference type="KEGG" id="tasa:A1Q1_05473"/>
<reference evidence="2 3" key="1">
    <citation type="journal article" date="2012" name="Eukaryot. Cell">
        <title>Draft genome sequence of CBS 2479, the standard type strain of Trichosporon asahii.</title>
        <authorList>
            <person name="Yang R.Y."/>
            <person name="Li H.T."/>
            <person name="Zhu H."/>
            <person name="Zhou G.P."/>
            <person name="Wang M."/>
            <person name="Wang L."/>
        </authorList>
    </citation>
    <scope>NUCLEOTIDE SEQUENCE [LARGE SCALE GENOMIC DNA]</scope>
    <source>
        <strain evidence="3">ATCC 90039 / CBS 2479 / JCM 2466 / KCTC 7840 / NCYC 2677 / UAMH 7654</strain>
    </source>
</reference>
<dbReference type="PANTHER" id="PTHR35040">
    <property type="match status" value="1"/>
</dbReference>
<dbReference type="AlphaFoldDB" id="J5REU9"/>
<feature type="compositionally biased region" description="Low complexity" evidence="1">
    <location>
        <begin position="288"/>
        <end position="307"/>
    </location>
</feature>
<dbReference type="PANTHER" id="PTHR35040:SF9">
    <property type="entry name" value="4-LIKE CELL SURFACE PROTEIN, PUTATIVE (AFU_ORTHOLOGUE AFUA_4G14080)-RELATED"/>
    <property type="match status" value="1"/>
</dbReference>
<name>J5REU9_TRIAS</name>
<protein>
    <submittedName>
        <fullName evidence="2">Uncharacterized protein</fullName>
    </submittedName>
</protein>
<dbReference type="VEuPathDB" id="FungiDB:A1Q1_05473"/>
<dbReference type="OrthoDB" id="5342184at2759"/>
<proteinExistence type="predicted"/>
<feature type="region of interest" description="Disordered" evidence="1">
    <location>
        <begin position="1"/>
        <end position="77"/>
    </location>
</feature>
<evidence type="ECO:0000256" key="1">
    <source>
        <dbReference type="SAM" id="MobiDB-lite"/>
    </source>
</evidence>
<comment type="caution">
    <text evidence="2">The sequence shown here is derived from an EMBL/GenBank/DDBJ whole genome shotgun (WGS) entry which is preliminary data.</text>
</comment>
<dbReference type="Proteomes" id="UP000002748">
    <property type="component" value="Unassembled WGS sequence"/>
</dbReference>
<dbReference type="InterPro" id="IPR021986">
    <property type="entry name" value="Spherulin4"/>
</dbReference>
<dbReference type="HOGENOM" id="CLU_718023_0_0_1"/>
<evidence type="ECO:0000313" key="3">
    <source>
        <dbReference type="Proteomes" id="UP000002748"/>
    </source>
</evidence>
<evidence type="ECO:0000313" key="2">
    <source>
        <dbReference type="EMBL" id="EJT52263.1"/>
    </source>
</evidence>
<dbReference type="EMBL" id="ALBS01000030">
    <property type="protein sequence ID" value="EJT52263.1"/>
    <property type="molecule type" value="Genomic_DNA"/>
</dbReference>
<dbReference type="Pfam" id="PF12138">
    <property type="entry name" value="Spherulin4"/>
    <property type="match status" value="1"/>
</dbReference>
<feature type="compositionally biased region" description="Low complexity" evidence="1">
    <location>
        <begin position="30"/>
        <end position="65"/>
    </location>
</feature>
<gene>
    <name evidence="2" type="ORF">A1Q1_05473</name>
</gene>
<feature type="region of interest" description="Disordered" evidence="1">
    <location>
        <begin position="285"/>
        <end position="324"/>
    </location>
</feature>
<dbReference type="RefSeq" id="XP_014183586.1">
    <property type="nucleotide sequence ID" value="XM_014328111.1"/>
</dbReference>
<organism evidence="2 3">
    <name type="scientific">Trichosporon asahii var. asahii (strain ATCC 90039 / CBS 2479 / JCM 2466 / KCTC 7840 / NBRC 103889/ NCYC 2677 / UAMH 7654)</name>
    <name type="common">Yeast</name>
    <dbReference type="NCBI Taxonomy" id="1186058"/>
    <lineage>
        <taxon>Eukaryota</taxon>
        <taxon>Fungi</taxon>
        <taxon>Dikarya</taxon>
        <taxon>Basidiomycota</taxon>
        <taxon>Agaricomycotina</taxon>
        <taxon>Tremellomycetes</taxon>
        <taxon>Trichosporonales</taxon>
        <taxon>Trichosporonaceae</taxon>
        <taxon>Trichosporon</taxon>
    </lineage>
</organism>
<dbReference type="GeneID" id="25988985"/>
<sequence length="385" mass="41809">MKLGRLNLHFGSSRKSKTENLHQGSPPSQPSSSSPRTSTRSSSSSTSKRHAGQSSAPPQAPTSASPRRHPGLYSSPSARAMAPTAIVIPLYIYPSPGAWDPLIRTAKANPLVPFVAIVNPNNGPGNTVLPDACYQSALAELCMIPNITLLGYVHCVWCKRDSPEIESDIDTYACWAAESQGRFGVSGIFIDEAPWDPCHRPYMSNLAQYIRKTFEEETGTPGLVCYNPGVVVDQGYLEDCDLAVVFEQSHKEWYAYFLRKGLVQIPYNLRSKCVAMVHSFGQLEGLEPTSPTSPHSPNSPNSPNHRNGNGHGHGHGRHGSIELDGSHAGGVAKAAIAVTDQITQLGFGGVFLTEQVGGYSHFPETWDTVAERLTQTQTQARSRRF</sequence>